<evidence type="ECO:0000313" key="2">
    <source>
        <dbReference type="Proteomes" id="UP000325945"/>
    </source>
</evidence>
<gene>
    <name evidence="1" type="ORF">BDV39DRAFT_176608</name>
</gene>
<sequence>MIMILVGRQHAFCLLDFGLHSCVRPCRVLFSDPMMLCIRCFLGQTFHRLNPIWHNSARPCFPCDIMTHDFHLIDLFL</sequence>
<proteinExistence type="predicted"/>
<organism evidence="1 2">
    <name type="scientific">Aspergillus sergii</name>
    <dbReference type="NCBI Taxonomy" id="1034303"/>
    <lineage>
        <taxon>Eukaryota</taxon>
        <taxon>Fungi</taxon>
        <taxon>Dikarya</taxon>
        <taxon>Ascomycota</taxon>
        <taxon>Pezizomycotina</taxon>
        <taxon>Eurotiomycetes</taxon>
        <taxon>Eurotiomycetidae</taxon>
        <taxon>Eurotiales</taxon>
        <taxon>Aspergillaceae</taxon>
        <taxon>Aspergillus</taxon>
        <taxon>Aspergillus subgen. Circumdati</taxon>
    </lineage>
</organism>
<name>A0A5N6X1R2_9EURO</name>
<dbReference type="EMBL" id="ML741797">
    <property type="protein sequence ID" value="KAE8326778.1"/>
    <property type="molecule type" value="Genomic_DNA"/>
</dbReference>
<accession>A0A5N6X1R2</accession>
<reference evidence="2" key="1">
    <citation type="submission" date="2019-04" db="EMBL/GenBank/DDBJ databases">
        <title>Friends and foes A comparative genomics studyof 23 Aspergillus species from section Flavi.</title>
        <authorList>
            <consortium name="DOE Joint Genome Institute"/>
            <person name="Kjaerbolling I."/>
            <person name="Vesth T."/>
            <person name="Frisvad J.C."/>
            <person name="Nybo J.L."/>
            <person name="Theobald S."/>
            <person name="Kildgaard S."/>
            <person name="Isbrandt T."/>
            <person name="Kuo A."/>
            <person name="Sato A."/>
            <person name="Lyhne E.K."/>
            <person name="Kogle M.E."/>
            <person name="Wiebenga A."/>
            <person name="Kun R.S."/>
            <person name="Lubbers R.J."/>
            <person name="Makela M.R."/>
            <person name="Barry K."/>
            <person name="Chovatia M."/>
            <person name="Clum A."/>
            <person name="Daum C."/>
            <person name="Haridas S."/>
            <person name="He G."/>
            <person name="LaButti K."/>
            <person name="Lipzen A."/>
            <person name="Mondo S."/>
            <person name="Riley R."/>
            <person name="Salamov A."/>
            <person name="Simmons B.A."/>
            <person name="Magnuson J.K."/>
            <person name="Henrissat B."/>
            <person name="Mortensen U.H."/>
            <person name="Larsen T.O."/>
            <person name="Devries R.P."/>
            <person name="Grigoriev I.V."/>
            <person name="Machida M."/>
            <person name="Baker S.E."/>
            <person name="Andersen M.R."/>
        </authorList>
    </citation>
    <scope>NUCLEOTIDE SEQUENCE [LARGE SCALE GENOMIC DNA]</scope>
    <source>
        <strain evidence="2">CBS 130017</strain>
    </source>
</reference>
<evidence type="ECO:0000313" key="1">
    <source>
        <dbReference type="EMBL" id="KAE8326778.1"/>
    </source>
</evidence>
<keyword evidence="2" id="KW-1185">Reference proteome</keyword>
<dbReference type="Proteomes" id="UP000325945">
    <property type="component" value="Unassembled WGS sequence"/>
</dbReference>
<protein>
    <submittedName>
        <fullName evidence="1">Uncharacterized protein</fullName>
    </submittedName>
</protein>
<dbReference type="AlphaFoldDB" id="A0A5N6X1R2"/>